<dbReference type="InterPro" id="IPR007569">
    <property type="entry name" value="DUF559"/>
</dbReference>
<dbReference type="GO" id="GO:0004519">
    <property type="term" value="F:endonuclease activity"/>
    <property type="evidence" value="ECO:0007669"/>
    <property type="project" value="UniProtKB-KW"/>
</dbReference>
<feature type="domain" description="DUF559" evidence="1">
    <location>
        <begin position="1"/>
        <end position="95"/>
    </location>
</feature>
<keyword evidence="3" id="KW-1185">Reference proteome</keyword>
<dbReference type="Proteomes" id="UP001500713">
    <property type="component" value="Unassembled WGS sequence"/>
</dbReference>
<dbReference type="EMBL" id="BAAAEM010000002">
    <property type="protein sequence ID" value="GAA0470748.1"/>
    <property type="molecule type" value="Genomic_DNA"/>
</dbReference>
<sequence length="119" mass="13987">MRNSATPSERRLWSMLSQYRPRFTRQLVIDPYIVDFAHRKAKLIVELDGSQHVDQANKDRERTVYLEARGWRALRFWNSEVNENAEGVAQKILMVAAERLGGRELKAVPPRKRRVKREA</sequence>
<keyword evidence="2" id="KW-0540">Nuclease</keyword>
<evidence type="ECO:0000313" key="3">
    <source>
        <dbReference type="Proteomes" id="UP001500713"/>
    </source>
</evidence>
<dbReference type="Pfam" id="PF04480">
    <property type="entry name" value="DUF559"/>
    <property type="match status" value="1"/>
</dbReference>
<name>A0ABP3K3T8_9SPHN</name>
<dbReference type="PANTHER" id="PTHR38590">
    <property type="entry name" value="BLL0828 PROTEIN"/>
    <property type="match status" value="1"/>
</dbReference>
<dbReference type="InterPro" id="IPR047216">
    <property type="entry name" value="Endonuclease_DUF559_bact"/>
</dbReference>
<keyword evidence="2" id="KW-0255">Endonuclease</keyword>
<comment type="caution">
    <text evidence="2">The sequence shown here is derived from an EMBL/GenBank/DDBJ whole genome shotgun (WGS) entry which is preliminary data.</text>
</comment>
<dbReference type="InterPro" id="IPR011335">
    <property type="entry name" value="Restrct_endonuc-II-like"/>
</dbReference>
<dbReference type="Gene3D" id="3.40.960.10">
    <property type="entry name" value="VSR Endonuclease"/>
    <property type="match status" value="1"/>
</dbReference>
<reference evidence="3" key="1">
    <citation type="journal article" date="2019" name="Int. J. Syst. Evol. Microbiol.">
        <title>The Global Catalogue of Microorganisms (GCM) 10K type strain sequencing project: providing services to taxonomists for standard genome sequencing and annotation.</title>
        <authorList>
            <consortium name="The Broad Institute Genomics Platform"/>
            <consortium name="The Broad Institute Genome Sequencing Center for Infectious Disease"/>
            <person name="Wu L."/>
            <person name="Ma J."/>
        </authorList>
    </citation>
    <scope>NUCLEOTIDE SEQUENCE [LARGE SCALE GENOMIC DNA]</scope>
    <source>
        <strain evidence="3">JCM 14162</strain>
    </source>
</reference>
<organism evidence="2 3">
    <name type="scientific">Parasphingorhabdus litoris</name>
    <dbReference type="NCBI Taxonomy" id="394733"/>
    <lineage>
        <taxon>Bacteria</taxon>
        <taxon>Pseudomonadati</taxon>
        <taxon>Pseudomonadota</taxon>
        <taxon>Alphaproteobacteria</taxon>
        <taxon>Sphingomonadales</taxon>
        <taxon>Sphingomonadaceae</taxon>
        <taxon>Parasphingorhabdus</taxon>
    </lineage>
</organism>
<dbReference type="PANTHER" id="PTHR38590:SF1">
    <property type="entry name" value="BLL0828 PROTEIN"/>
    <property type="match status" value="1"/>
</dbReference>
<evidence type="ECO:0000313" key="2">
    <source>
        <dbReference type="EMBL" id="GAA0470748.1"/>
    </source>
</evidence>
<dbReference type="SUPFAM" id="SSF52980">
    <property type="entry name" value="Restriction endonuclease-like"/>
    <property type="match status" value="1"/>
</dbReference>
<keyword evidence="2" id="KW-0378">Hydrolase</keyword>
<evidence type="ECO:0000259" key="1">
    <source>
        <dbReference type="Pfam" id="PF04480"/>
    </source>
</evidence>
<dbReference type="CDD" id="cd01038">
    <property type="entry name" value="Endonuclease_DUF559"/>
    <property type="match status" value="1"/>
</dbReference>
<accession>A0ABP3K3T8</accession>
<gene>
    <name evidence="2" type="ORF">GCM10009096_09570</name>
</gene>
<proteinExistence type="predicted"/>
<protein>
    <submittedName>
        <fullName evidence="2">Endonuclease domain-containing protein</fullName>
    </submittedName>
</protein>